<feature type="chain" id="PRO_5044005646" evidence="2">
    <location>
        <begin position="21"/>
        <end position="131"/>
    </location>
</feature>
<dbReference type="EMBL" id="MVHR01000005">
    <property type="protein sequence ID" value="ORA75396.1"/>
    <property type="molecule type" value="Genomic_DNA"/>
</dbReference>
<dbReference type="Pfam" id="PF05305">
    <property type="entry name" value="DUF732"/>
    <property type="match status" value="1"/>
</dbReference>
<protein>
    <submittedName>
        <fullName evidence="3">Uncharacterized protein</fullName>
    </submittedName>
</protein>
<gene>
    <name evidence="3" type="ORF">BST25_05555</name>
</gene>
<comment type="caution">
    <text evidence="3">The sequence shown here is derived from an EMBL/GenBank/DDBJ whole genome shotgun (WGS) entry which is preliminary data.</text>
</comment>
<dbReference type="AlphaFoldDB" id="A0A1X0DSN6"/>
<feature type="signal peptide" evidence="2">
    <location>
        <begin position="1"/>
        <end position="20"/>
    </location>
</feature>
<reference evidence="3 4" key="1">
    <citation type="submission" date="2017-02" db="EMBL/GenBank/DDBJ databases">
        <title>The new phylogeny of genus Mycobacterium.</title>
        <authorList>
            <person name="Tortoli E."/>
            <person name="Trovato A."/>
            <person name="Cirillo D.M."/>
        </authorList>
    </citation>
    <scope>NUCLEOTIDE SEQUENCE [LARGE SCALE GENOMIC DNA]</scope>
    <source>
        <strain evidence="3 4">DSM 44471</strain>
    </source>
</reference>
<dbReference type="Proteomes" id="UP000192566">
    <property type="component" value="Unassembled WGS sequence"/>
</dbReference>
<feature type="region of interest" description="Disordered" evidence="1">
    <location>
        <begin position="107"/>
        <end position="131"/>
    </location>
</feature>
<evidence type="ECO:0000256" key="1">
    <source>
        <dbReference type="SAM" id="MobiDB-lite"/>
    </source>
</evidence>
<evidence type="ECO:0000313" key="4">
    <source>
        <dbReference type="Proteomes" id="UP000192566"/>
    </source>
</evidence>
<evidence type="ECO:0000256" key="2">
    <source>
        <dbReference type="SAM" id="SignalP"/>
    </source>
</evidence>
<sequence length="131" mass="13997">MAAAALCVASSTAIVAPVYAAPSTPGKEVAYLRTLERFGLHLSHDDTFAQGVAVCLVSEESGRTRTDVIAQVMGMHPEWNRIDAQHFVGAAEERYCPDKLSPGAHYPVCSPDETSAAPFRTADLREGGPRP</sequence>
<keyword evidence="4" id="KW-1185">Reference proteome</keyword>
<name>A0A1X0DSN6_MYCHE</name>
<organism evidence="3 4">
    <name type="scientific">Mycobacterium heidelbergense</name>
    <dbReference type="NCBI Taxonomy" id="53376"/>
    <lineage>
        <taxon>Bacteria</taxon>
        <taxon>Bacillati</taxon>
        <taxon>Actinomycetota</taxon>
        <taxon>Actinomycetes</taxon>
        <taxon>Mycobacteriales</taxon>
        <taxon>Mycobacteriaceae</taxon>
        <taxon>Mycobacterium</taxon>
        <taxon>Mycobacterium simiae complex</taxon>
    </lineage>
</organism>
<evidence type="ECO:0000313" key="3">
    <source>
        <dbReference type="EMBL" id="ORA75396.1"/>
    </source>
</evidence>
<accession>A0A1X0DSN6</accession>
<keyword evidence="2" id="KW-0732">Signal</keyword>
<dbReference type="InterPro" id="IPR007969">
    <property type="entry name" value="DUF732"/>
</dbReference>
<proteinExistence type="predicted"/>
<feature type="compositionally biased region" description="Basic and acidic residues" evidence="1">
    <location>
        <begin position="122"/>
        <end position="131"/>
    </location>
</feature>